<dbReference type="EMBL" id="JAUCMV010000004">
    <property type="protein sequence ID" value="KAK0401926.1"/>
    <property type="molecule type" value="Genomic_DNA"/>
</dbReference>
<accession>A0AA39LLA3</accession>
<proteinExistence type="predicted"/>
<sequence length="166" mass="18328">MKSLVIFCTLLALASAACPAGWSLFPKTNSCYKHFPGGKDYQEAKAACAAQGAVLASISSVHENEFVQVIATLDEDVRWGGQPWIGAYTDSSDGTAIAGLKWKWVDGQPWSYSNWCPQNPDNSWEKCVQLLSDNCPICQSQFRLGCWNNIGCQYKHPYICKKPNPS</sequence>
<reference evidence="3" key="1">
    <citation type="submission" date="2023-06" db="EMBL/GenBank/DDBJ databases">
        <title>Genomic analysis of the entomopathogenic nematode Steinernema hermaphroditum.</title>
        <authorList>
            <person name="Schwarz E.M."/>
            <person name="Heppert J.K."/>
            <person name="Baniya A."/>
            <person name="Schwartz H.T."/>
            <person name="Tan C.-H."/>
            <person name="Antoshechkin I."/>
            <person name="Sternberg P.W."/>
            <person name="Goodrich-Blair H."/>
            <person name="Dillman A.R."/>
        </authorList>
    </citation>
    <scope>NUCLEOTIDE SEQUENCE</scope>
    <source>
        <strain evidence="3">PS9179</strain>
        <tissue evidence="3">Whole animal</tissue>
    </source>
</reference>
<evidence type="ECO:0000256" key="1">
    <source>
        <dbReference type="SAM" id="SignalP"/>
    </source>
</evidence>
<organism evidence="3 4">
    <name type="scientific">Steinernema hermaphroditum</name>
    <dbReference type="NCBI Taxonomy" id="289476"/>
    <lineage>
        <taxon>Eukaryota</taxon>
        <taxon>Metazoa</taxon>
        <taxon>Ecdysozoa</taxon>
        <taxon>Nematoda</taxon>
        <taxon>Chromadorea</taxon>
        <taxon>Rhabditida</taxon>
        <taxon>Tylenchina</taxon>
        <taxon>Panagrolaimomorpha</taxon>
        <taxon>Strongyloidoidea</taxon>
        <taxon>Steinernematidae</taxon>
        <taxon>Steinernema</taxon>
    </lineage>
</organism>
<feature type="domain" description="C-type lectin" evidence="2">
    <location>
        <begin position="27"/>
        <end position="161"/>
    </location>
</feature>
<dbReference type="SUPFAM" id="SSF56436">
    <property type="entry name" value="C-type lectin-like"/>
    <property type="match status" value="1"/>
</dbReference>
<protein>
    <recommendedName>
        <fullName evidence="2">C-type lectin domain-containing protein</fullName>
    </recommendedName>
</protein>
<name>A0AA39LLA3_9BILA</name>
<dbReference type="CDD" id="cd00037">
    <property type="entry name" value="CLECT"/>
    <property type="match status" value="1"/>
</dbReference>
<dbReference type="InterPro" id="IPR016186">
    <property type="entry name" value="C-type_lectin-like/link_sf"/>
</dbReference>
<dbReference type="InterPro" id="IPR016187">
    <property type="entry name" value="CTDL_fold"/>
</dbReference>
<dbReference type="SMART" id="SM00034">
    <property type="entry name" value="CLECT"/>
    <property type="match status" value="1"/>
</dbReference>
<keyword evidence="4" id="KW-1185">Reference proteome</keyword>
<evidence type="ECO:0000259" key="2">
    <source>
        <dbReference type="PROSITE" id="PS50041"/>
    </source>
</evidence>
<dbReference type="Pfam" id="PF00059">
    <property type="entry name" value="Lectin_C"/>
    <property type="match status" value="1"/>
</dbReference>
<keyword evidence="1" id="KW-0732">Signal</keyword>
<dbReference type="InterPro" id="IPR001304">
    <property type="entry name" value="C-type_lectin-like"/>
</dbReference>
<dbReference type="Gene3D" id="3.10.100.10">
    <property type="entry name" value="Mannose-Binding Protein A, subunit A"/>
    <property type="match status" value="1"/>
</dbReference>
<evidence type="ECO:0000313" key="3">
    <source>
        <dbReference type="EMBL" id="KAK0401926.1"/>
    </source>
</evidence>
<evidence type="ECO:0000313" key="4">
    <source>
        <dbReference type="Proteomes" id="UP001175271"/>
    </source>
</evidence>
<dbReference type="AlphaFoldDB" id="A0AA39LLA3"/>
<dbReference type="Proteomes" id="UP001175271">
    <property type="component" value="Unassembled WGS sequence"/>
</dbReference>
<dbReference type="PROSITE" id="PS50041">
    <property type="entry name" value="C_TYPE_LECTIN_2"/>
    <property type="match status" value="1"/>
</dbReference>
<feature type="signal peptide" evidence="1">
    <location>
        <begin position="1"/>
        <end position="16"/>
    </location>
</feature>
<comment type="caution">
    <text evidence="3">The sequence shown here is derived from an EMBL/GenBank/DDBJ whole genome shotgun (WGS) entry which is preliminary data.</text>
</comment>
<dbReference type="InterPro" id="IPR050111">
    <property type="entry name" value="C-type_lectin/snaclec_domain"/>
</dbReference>
<dbReference type="PROSITE" id="PS51257">
    <property type="entry name" value="PROKAR_LIPOPROTEIN"/>
    <property type="match status" value="1"/>
</dbReference>
<feature type="chain" id="PRO_5041227786" description="C-type lectin domain-containing protein" evidence="1">
    <location>
        <begin position="17"/>
        <end position="166"/>
    </location>
</feature>
<gene>
    <name evidence="3" type="ORF">QR680_016056</name>
</gene>
<dbReference type="PANTHER" id="PTHR22803">
    <property type="entry name" value="MANNOSE, PHOSPHOLIPASE, LECTIN RECEPTOR RELATED"/>
    <property type="match status" value="1"/>
</dbReference>